<feature type="domain" description="PDZ" evidence="6">
    <location>
        <begin position="479"/>
        <end position="544"/>
    </location>
</feature>
<dbReference type="Pfam" id="PF13365">
    <property type="entry name" value="Trypsin_2"/>
    <property type="match status" value="1"/>
</dbReference>
<dbReference type="PRINTS" id="PR00834">
    <property type="entry name" value="PROTEASES2C"/>
</dbReference>
<dbReference type="SUPFAM" id="SSF50494">
    <property type="entry name" value="Trypsin-like serine proteases"/>
    <property type="match status" value="1"/>
</dbReference>
<protein>
    <submittedName>
        <fullName evidence="7">Peptidase</fullName>
    </submittedName>
</protein>
<feature type="compositionally biased region" description="Low complexity" evidence="4">
    <location>
        <begin position="137"/>
        <end position="164"/>
    </location>
</feature>
<dbReference type="SUPFAM" id="SSF50156">
    <property type="entry name" value="PDZ domain-like"/>
    <property type="match status" value="1"/>
</dbReference>
<keyword evidence="3" id="KW-0378">Hydrolase</keyword>
<proteinExistence type="inferred from homology"/>
<keyword evidence="2" id="KW-0645">Protease</keyword>
<evidence type="ECO:0000256" key="1">
    <source>
        <dbReference type="ARBA" id="ARBA00010541"/>
    </source>
</evidence>
<gene>
    <name evidence="7" type="ORF">PG2071B_0068</name>
</gene>
<evidence type="ECO:0000256" key="4">
    <source>
        <dbReference type="SAM" id="MobiDB-lite"/>
    </source>
</evidence>
<feature type="compositionally biased region" description="Low complexity" evidence="4">
    <location>
        <begin position="22"/>
        <end position="34"/>
    </location>
</feature>
<reference evidence="7 8" key="1">
    <citation type="submission" date="2018-12" db="EMBL/GenBank/DDBJ databases">
        <title>Unveiling genomic diversity among members of the Bifidobacterium pseudolongum species, a widely distributed gut commensal of the animal kingdom.</title>
        <authorList>
            <person name="Lugli G.A."/>
            <person name="Duranti S."/>
            <person name="Albert K."/>
            <person name="Mancabelli L."/>
            <person name="Napoli S."/>
            <person name="Viappiani A."/>
            <person name="Anzalone R."/>
            <person name="Longhi G."/>
            <person name="Milani C."/>
            <person name="Turroni F."/>
            <person name="Alessandri G."/>
            <person name="Sela D.A."/>
            <person name="Van Sinderen D."/>
            <person name="Ventura M."/>
        </authorList>
    </citation>
    <scope>NUCLEOTIDE SEQUENCE [LARGE SCALE GENOMIC DNA]</scope>
    <source>
        <strain evidence="7 8">2071B</strain>
    </source>
</reference>
<feature type="compositionally biased region" description="Low complexity" evidence="4">
    <location>
        <begin position="181"/>
        <end position="199"/>
    </location>
</feature>
<dbReference type="InterPro" id="IPR001940">
    <property type="entry name" value="Peptidase_S1C"/>
</dbReference>
<dbReference type="InterPro" id="IPR036034">
    <property type="entry name" value="PDZ_sf"/>
</dbReference>
<feature type="region of interest" description="Disordered" evidence="4">
    <location>
        <begin position="583"/>
        <end position="629"/>
    </location>
</feature>
<dbReference type="Pfam" id="PF13180">
    <property type="entry name" value="PDZ_2"/>
    <property type="match status" value="1"/>
</dbReference>
<dbReference type="InterPro" id="IPR001478">
    <property type="entry name" value="PDZ"/>
</dbReference>
<evidence type="ECO:0000313" key="7">
    <source>
        <dbReference type="EMBL" id="RYQ21205.1"/>
    </source>
</evidence>
<feature type="compositionally biased region" description="Low complexity" evidence="4">
    <location>
        <begin position="72"/>
        <end position="88"/>
    </location>
</feature>
<feature type="region of interest" description="Disordered" evidence="4">
    <location>
        <begin position="1"/>
        <end position="215"/>
    </location>
</feature>
<comment type="caution">
    <text evidence="7">The sequence shown here is derived from an EMBL/GenBank/DDBJ whole genome shotgun (WGS) entry which is preliminary data.</text>
</comment>
<evidence type="ECO:0000313" key="8">
    <source>
        <dbReference type="Proteomes" id="UP000291187"/>
    </source>
</evidence>
<dbReference type="SMART" id="SM00228">
    <property type="entry name" value="PDZ"/>
    <property type="match status" value="1"/>
</dbReference>
<feature type="compositionally biased region" description="Low complexity" evidence="4">
    <location>
        <begin position="589"/>
        <end position="607"/>
    </location>
</feature>
<dbReference type="RefSeq" id="WP_129863850.1">
    <property type="nucleotide sequence ID" value="NZ_RYUM01000001.1"/>
</dbReference>
<accession>A0A4Q5A9I3</accession>
<evidence type="ECO:0000256" key="2">
    <source>
        <dbReference type="ARBA" id="ARBA00022670"/>
    </source>
</evidence>
<dbReference type="PANTHER" id="PTHR43343">
    <property type="entry name" value="PEPTIDASE S12"/>
    <property type="match status" value="1"/>
</dbReference>
<comment type="similarity">
    <text evidence="1">Belongs to the peptidase S1C family.</text>
</comment>
<dbReference type="Proteomes" id="UP000291187">
    <property type="component" value="Unassembled WGS sequence"/>
</dbReference>
<dbReference type="GO" id="GO:0006508">
    <property type="term" value="P:proteolysis"/>
    <property type="evidence" value="ECO:0007669"/>
    <property type="project" value="UniProtKB-KW"/>
</dbReference>
<dbReference type="PROSITE" id="PS50106">
    <property type="entry name" value="PDZ"/>
    <property type="match status" value="1"/>
</dbReference>
<keyword evidence="5" id="KW-1133">Transmembrane helix</keyword>
<keyword evidence="5" id="KW-0472">Membrane</keyword>
<feature type="compositionally biased region" description="Polar residues" evidence="4">
    <location>
        <begin position="200"/>
        <end position="215"/>
    </location>
</feature>
<dbReference type="InterPro" id="IPR043504">
    <property type="entry name" value="Peptidase_S1_PA_chymotrypsin"/>
</dbReference>
<feature type="transmembrane region" description="Helical" evidence="5">
    <location>
        <begin position="223"/>
        <end position="245"/>
    </location>
</feature>
<organism evidence="7 8">
    <name type="scientific">Bifidobacterium pseudolongum subsp. globosum</name>
    <dbReference type="NCBI Taxonomy" id="1690"/>
    <lineage>
        <taxon>Bacteria</taxon>
        <taxon>Bacillati</taxon>
        <taxon>Actinomycetota</taxon>
        <taxon>Actinomycetes</taxon>
        <taxon>Bifidobacteriales</taxon>
        <taxon>Bifidobacteriaceae</taxon>
        <taxon>Bifidobacterium</taxon>
    </lineage>
</organism>
<dbReference type="Gene3D" id="2.30.42.10">
    <property type="match status" value="1"/>
</dbReference>
<dbReference type="InterPro" id="IPR009003">
    <property type="entry name" value="Peptidase_S1_PA"/>
</dbReference>
<dbReference type="AlphaFoldDB" id="A0A4Q5A9I3"/>
<evidence type="ECO:0000259" key="6">
    <source>
        <dbReference type="PROSITE" id="PS50106"/>
    </source>
</evidence>
<evidence type="ECO:0000256" key="3">
    <source>
        <dbReference type="ARBA" id="ARBA00022801"/>
    </source>
</evidence>
<dbReference type="Gene3D" id="2.40.10.10">
    <property type="entry name" value="Trypsin-like serine proteases"/>
    <property type="match status" value="2"/>
</dbReference>
<dbReference type="PANTHER" id="PTHR43343:SF3">
    <property type="entry name" value="PROTEASE DO-LIKE 8, CHLOROPLASTIC"/>
    <property type="match status" value="1"/>
</dbReference>
<name>A0A4Q5A9I3_9BIFI</name>
<dbReference type="GO" id="GO:0004252">
    <property type="term" value="F:serine-type endopeptidase activity"/>
    <property type="evidence" value="ECO:0007669"/>
    <property type="project" value="InterPro"/>
</dbReference>
<sequence length="629" mass="63632">MTDEHNTPWGTPGDPADHGTDPAAPHTAPTSPSAGVQGAAPLPPATSGAQTDAHDTSAYDGASDAGNPSPVTAAPAAAGAPANDTDGAVTTPIQDDGDLSPLESPSGPYRPAPQYGAFRPGQTPASHQPAANPPTQPTQQMPPFGLPYQDQNQHQQPQSQPTQPFGGLFGQPSPAQPSNPHGQQHGGATPTGPTTPHGQNSFGGPNNPYSTPMKQAERTPNNVLVAVVAAVVTAAICLGLGYAALANGWVNIPGSGSMTSLTTNKGGEGTAKVEGGETPDWTAVSNKVSKSVVSIQTQLQNGVSQGTGAILDKDGDIVTNNHVVSGAQRIVVTLDNGDLYEAKIVGTDTTTDLAVIKLENPPADLTAVEFADSDNLAPGEPVMAIGNPLGYDGTVTTGIVSALNRPVTVMDEDNTQIVTNAVQIDAAINPGNSGGPTFNAAGQVIGINSSIASMASGSQSSGSIGIGFAIPSNLVKRVADEIIKNGKVQHVALGVTIQSGTVTADGVTRGGAVVKAVVDGGPAQEAGVKVGDTIVGFNGLAVSDNYSLLGFVRAAAMDSTAKLTVVRDGKTLELNVKFDKAEDAVNGTNRQESNNQNQQRNQNDNGNGNDGSGDGDGDGLINPFEGLLR</sequence>
<keyword evidence="5" id="KW-0812">Transmembrane</keyword>
<dbReference type="InterPro" id="IPR051201">
    <property type="entry name" value="Chloro_Bact_Ser_Proteases"/>
</dbReference>
<dbReference type="EMBL" id="RYUM01000001">
    <property type="protein sequence ID" value="RYQ21205.1"/>
    <property type="molecule type" value="Genomic_DNA"/>
</dbReference>
<evidence type="ECO:0000256" key="5">
    <source>
        <dbReference type="SAM" id="Phobius"/>
    </source>
</evidence>